<keyword evidence="3 5" id="KW-0063">Aspartyl esterase</keyword>
<dbReference type="GO" id="GO:0042545">
    <property type="term" value="P:cell wall modification"/>
    <property type="evidence" value="ECO:0007669"/>
    <property type="project" value="UniProtKB-UniRule"/>
</dbReference>
<evidence type="ECO:0000259" key="6">
    <source>
        <dbReference type="Pfam" id="PF01095"/>
    </source>
</evidence>
<dbReference type="EMBL" id="JMQI01000021">
    <property type="protein sequence ID" value="KDN22383.1"/>
    <property type="molecule type" value="Genomic_DNA"/>
</dbReference>
<comment type="pathway">
    <text evidence="5">Glycan metabolism; pectin degradation; 2-dehydro-3-deoxy-D-gluconate from pectin: step 1/5.</text>
</comment>
<dbReference type="GO" id="GO:0030599">
    <property type="term" value="F:pectinesterase activity"/>
    <property type="evidence" value="ECO:0007669"/>
    <property type="project" value="UniProtKB-UniRule"/>
</dbReference>
<keyword evidence="5" id="KW-0732">Signal</keyword>
<evidence type="ECO:0000256" key="1">
    <source>
        <dbReference type="ARBA" id="ARBA00008891"/>
    </source>
</evidence>
<dbReference type="PANTHER" id="PTHR31321">
    <property type="entry name" value="ACYL-COA THIOESTER HYDROLASE YBHC-RELATED"/>
    <property type="match status" value="1"/>
</dbReference>
<dbReference type="PROSITE" id="PS00503">
    <property type="entry name" value="PECTINESTERASE_2"/>
    <property type="match status" value="1"/>
</dbReference>
<comment type="caution">
    <text evidence="7">The sequence shown here is derived from an EMBL/GenBank/DDBJ whole genome shotgun (WGS) entry which is preliminary data.</text>
</comment>
<evidence type="ECO:0000256" key="4">
    <source>
        <dbReference type="PROSITE-ProRule" id="PRU10040"/>
    </source>
</evidence>
<dbReference type="STRING" id="287986.DV20_10760"/>
<evidence type="ECO:0000313" key="7">
    <source>
        <dbReference type="EMBL" id="KDN22383.1"/>
    </source>
</evidence>
<feature type="domain" description="Pectinesterase catalytic" evidence="6">
    <location>
        <begin position="27"/>
        <end position="330"/>
    </location>
</feature>
<name>A0A066UDS9_9PSEU</name>
<evidence type="ECO:0000256" key="3">
    <source>
        <dbReference type="ARBA" id="ARBA00023085"/>
    </source>
</evidence>
<dbReference type="InterPro" id="IPR011050">
    <property type="entry name" value="Pectin_lyase_fold/virulence"/>
</dbReference>
<dbReference type="Gene3D" id="2.160.20.10">
    <property type="entry name" value="Single-stranded right-handed beta-helix, Pectin lyase-like"/>
    <property type="match status" value="1"/>
</dbReference>
<dbReference type="InterPro" id="IPR012334">
    <property type="entry name" value="Pectin_lyas_fold"/>
</dbReference>
<keyword evidence="2 5" id="KW-0378">Hydrolase</keyword>
<dbReference type="AlphaFoldDB" id="A0A066UDS9"/>
<reference evidence="7 8" key="1">
    <citation type="submission" date="2014-05" db="EMBL/GenBank/DDBJ databases">
        <title>Draft genome sequence of Amycolatopsis rifamycinica DSM 46095.</title>
        <authorList>
            <person name="Lal R."/>
            <person name="Saxena A."/>
            <person name="Kumari R."/>
            <person name="Mukherjee U."/>
            <person name="Singh P."/>
            <person name="Sangwan N."/>
            <person name="Mahato N.K."/>
        </authorList>
    </citation>
    <scope>NUCLEOTIDE SEQUENCE [LARGE SCALE GENOMIC DNA]</scope>
    <source>
        <strain evidence="7 8">DSM 46095</strain>
    </source>
</reference>
<dbReference type="RefSeq" id="WP_043778881.1">
    <property type="nucleotide sequence ID" value="NZ_JMQI01000021.1"/>
</dbReference>
<feature type="active site" evidence="4">
    <location>
        <position position="192"/>
    </location>
</feature>
<proteinExistence type="inferred from homology"/>
<dbReference type="EC" id="3.1.1.11" evidence="5"/>
<dbReference type="SUPFAM" id="SSF51126">
    <property type="entry name" value="Pectin lyase-like"/>
    <property type="match status" value="1"/>
</dbReference>
<evidence type="ECO:0000256" key="2">
    <source>
        <dbReference type="ARBA" id="ARBA00022801"/>
    </source>
</evidence>
<protein>
    <recommendedName>
        <fullName evidence="5">Pectinesterase</fullName>
        <ecNumber evidence="5">3.1.1.11</ecNumber>
    </recommendedName>
</protein>
<feature type="chain" id="PRO_5005103355" description="Pectinesterase" evidence="5">
    <location>
        <begin position="24"/>
        <end position="340"/>
    </location>
</feature>
<keyword evidence="8" id="KW-1185">Reference proteome</keyword>
<dbReference type="GO" id="GO:0009279">
    <property type="term" value="C:cell outer membrane"/>
    <property type="evidence" value="ECO:0007669"/>
    <property type="project" value="TreeGrafter"/>
</dbReference>
<accession>A0A066UDS9</accession>
<dbReference type="InterPro" id="IPR033131">
    <property type="entry name" value="Pectinesterase_Asp_AS"/>
</dbReference>
<dbReference type="eggNOG" id="COG4677">
    <property type="taxonomic scope" value="Bacteria"/>
</dbReference>
<gene>
    <name evidence="7" type="ORF">DV20_10760</name>
</gene>
<dbReference type="PANTHER" id="PTHR31321:SF57">
    <property type="entry name" value="PECTINESTERASE 53-RELATED"/>
    <property type="match status" value="1"/>
</dbReference>
<organism evidence="7 8">
    <name type="scientific">Amycolatopsis rifamycinica</name>
    <dbReference type="NCBI Taxonomy" id="287986"/>
    <lineage>
        <taxon>Bacteria</taxon>
        <taxon>Bacillati</taxon>
        <taxon>Actinomycetota</taxon>
        <taxon>Actinomycetes</taxon>
        <taxon>Pseudonocardiales</taxon>
        <taxon>Pseudonocardiaceae</taxon>
        <taxon>Amycolatopsis</taxon>
    </lineage>
</organism>
<dbReference type="InterPro" id="IPR000070">
    <property type="entry name" value="Pectinesterase_cat"/>
</dbReference>
<comment type="similarity">
    <text evidence="1">Belongs to the pectinesterase family.</text>
</comment>
<dbReference type="Proteomes" id="UP000027345">
    <property type="component" value="Unassembled WGS sequence"/>
</dbReference>
<dbReference type="GO" id="GO:0045490">
    <property type="term" value="P:pectin catabolic process"/>
    <property type="evidence" value="ECO:0007669"/>
    <property type="project" value="UniProtKB-UniRule"/>
</dbReference>
<evidence type="ECO:0000256" key="5">
    <source>
        <dbReference type="RuleBase" id="RU000589"/>
    </source>
</evidence>
<evidence type="ECO:0000313" key="8">
    <source>
        <dbReference type="Proteomes" id="UP000027345"/>
    </source>
</evidence>
<sequence length="340" mass="35026">MLKTLLVASVLAGAALAAPPAGAAAANVVVAKDGSGNYTSVQAGINAVSAGGTISVKPGTYREVISVPSGKTGITLRGTTGKAADVVVDYDNASGTKKPDGSTYGTSGSATATIAANGFTATALTFRNSFDRNAHPEIKDTQAVAVKTSGDKMVFDNVTFLGHQDTLYADTAAVGTVGRQYYRNCAISGDVDFIFGRATAVFDRAAITLLDRGSSSNNGYLTAASTRRSNPYGFLITGSKVLSSAATASFHLGRPWHPSGDVDAIAQVLIRETSLPAAIKPAPWTDMSGFSWKDARFSEYRNTGPGAGTGTDRPQLPAAQAGNYTAQKYLAGGDGWNPVH</sequence>
<comment type="catalytic activity">
    <reaction evidence="5">
        <text>[(1-&gt;4)-alpha-D-galacturonosyl methyl ester](n) + n H2O = [(1-&gt;4)-alpha-D-galacturonosyl](n) + n methanol + n H(+)</text>
        <dbReference type="Rhea" id="RHEA:22380"/>
        <dbReference type="Rhea" id="RHEA-COMP:14570"/>
        <dbReference type="Rhea" id="RHEA-COMP:14573"/>
        <dbReference type="ChEBI" id="CHEBI:15377"/>
        <dbReference type="ChEBI" id="CHEBI:15378"/>
        <dbReference type="ChEBI" id="CHEBI:17790"/>
        <dbReference type="ChEBI" id="CHEBI:140522"/>
        <dbReference type="ChEBI" id="CHEBI:140523"/>
        <dbReference type="EC" id="3.1.1.11"/>
    </reaction>
</comment>
<dbReference type="Pfam" id="PF01095">
    <property type="entry name" value="Pectinesterase"/>
    <property type="match status" value="1"/>
</dbReference>
<dbReference type="OrthoDB" id="112037at2"/>
<feature type="signal peptide" evidence="5">
    <location>
        <begin position="1"/>
        <end position="23"/>
    </location>
</feature>
<dbReference type="UniPathway" id="UPA00545">
    <property type="reaction ID" value="UER00823"/>
</dbReference>